<keyword evidence="1" id="KW-0378">Hydrolase</keyword>
<sequence>MHLLERKSWNTDEQLLSREEITNALALMIHRMEAIDSRCTDGFPLYSPGTADQWVISSGGSWVGGFWSGWWWLRSRITGSALDLRKASDICQRLSSKISVDTINRSLIFWHGTSLGDVWFGNSAARELTKKSIAAIASSYDPEINCIPLGTGMGGGKEGNQRITIDTLAALIQLLNRSEHSVYHQISRCHADTLLTACRSDGGAFHPGAYFSHGSFRAADHAGKWSRGQAWAMLGLSRAAAQWGEPYLTHTHSACEYWRRSRPESLPPDRLNHPSGLCDPLSSVIASLAMLSLADLIPDGEQWRAHAHQQVTAIIRSQYFTGLHGNSHHQKNGDRVASGIFWGCCYKTSQGKNELVESAWGSYFLMVALCVLVDVIQPGHC</sequence>
<name>A0ABY0TAN0_9PROT</name>
<dbReference type="EMBL" id="FNKY01000001">
    <property type="protein sequence ID" value="SDQ54237.1"/>
    <property type="molecule type" value="Genomic_DNA"/>
</dbReference>
<evidence type="ECO:0000313" key="1">
    <source>
        <dbReference type="EMBL" id="SDQ54237.1"/>
    </source>
</evidence>
<dbReference type="SUPFAM" id="SSF48208">
    <property type="entry name" value="Six-hairpin glycosidases"/>
    <property type="match status" value="1"/>
</dbReference>
<evidence type="ECO:0000313" key="2">
    <source>
        <dbReference type="Proteomes" id="UP000183471"/>
    </source>
</evidence>
<organism evidence="1 2">
    <name type="scientific">Nitrosospira multiformis</name>
    <dbReference type="NCBI Taxonomy" id="1231"/>
    <lineage>
        <taxon>Bacteria</taxon>
        <taxon>Pseudomonadati</taxon>
        <taxon>Pseudomonadota</taxon>
        <taxon>Betaproteobacteria</taxon>
        <taxon>Nitrosomonadales</taxon>
        <taxon>Nitrosomonadaceae</taxon>
        <taxon>Nitrosospira</taxon>
    </lineage>
</organism>
<dbReference type="InterPro" id="IPR008928">
    <property type="entry name" value="6-hairpin_glycosidase_sf"/>
</dbReference>
<accession>A0ABY0TAN0</accession>
<dbReference type="InterPro" id="IPR012341">
    <property type="entry name" value="6hp_glycosidase-like_sf"/>
</dbReference>
<dbReference type="RefSeq" id="WP_074631561.1">
    <property type="nucleotide sequence ID" value="NZ_FNKY01000001.1"/>
</dbReference>
<keyword evidence="2" id="KW-1185">Reference proteome</keyword>
<gene>
    <name evidence="1" type="ORF">SAMN05216402_1247</name>
</gene>
<comment type="caution">
    <text evidence="1">The sequence shown here is derived from an EMBL/GenBank/DDBJ whole genome shotgun (WGS) entry which is preliminary data.</text>
</comment>
<reference evidence="1 2" key="1">
    <citation type="submission" date="2016-10" db="EMBL/GenBank/DDBJ databases">
        <authorList>
            <person name="Varghese N."/>
            <person name="Submissions S."/>
        </authorList>
    </citation>
    <scope>NUCLEOTIDE SEQUENCE [LARGE SCALE GENOMIC DNA]</scope>
    <source>
        <strain evidence="1 2">Nl1</strain>
    </source>
</reference>
<dbReference type="Proteomes" id="UP000183471">
    <property type="component" value="Unassembled WGS sequence"/>
</dbReference>
<dbReference type="Gene3D" id="1.50.10.10">
    <property type="match status" value="1"/>
</dbReference>
<protein>
    <submittedName>
        <fullName evidence="1">Unsaturated chondroitin disaccharide hydrolase</fullName>
    </submittedName>
</protein>
<dbReference type="GO" id="GO:0016787">
    <property type="term" value="F:hydrolase activity"/>
    <property type="evidence" value="ECO:0007669"/>
    <property type="project" value="UniProtKB-KW"/>
</dbReference>
<proteinExistence type="predicted"/>